<dbReference type="GO" id="GO:0004013">
    <property type="term" value="F:adenosylhomocysteinase activity"/>
    <property type="evidence" value="ECO:0007669"/>
    <property type="project" value="UniProtKB-UniRule"/>
</dbReference>
<keyword evidence="2 6" id="KW-0963">Cytoplasm</keyword>
<dbReference type="InterPro" id="IPR020082">
    <property type="entry name" value="S-Ado-L-homoCys_hydrolase_CS"/>
</dbReference>
<dbReference type="NCBIfam" id="NF004005">
    <property type="entry name" value="PRK05476.2-3"/>
    <property type="match status" value="1"/>
</dbReference>
<evidence type="ECO:0000256" key="6">
    <source>
        <dbReference type="HAMAP-Rule" id="MF_00563"/>
    </source>
</evidence>
<dbReference type="InterPro" id="IPR036291">
    <property type="entry name" value="NAD(P)-bd_dom_sf"/>
</dbReference>
<feature type="binding site" evidence="6 8">
    <location>
        <begin position="314"/>
        <end position="316"/>
    </location>
    <ligand>
        <name>NAD(+)</name>
        <dbReference type="ChEBI" id="CHEBI:57540"/>
    </ligand>
</feature>
<dbReference type="PANTHER" id="PTHR23420">
    <property type="entry name" value="ADENOSYLHOMOCYSTEINASE"/>
    <property type="match status" value="1"/>
</dbReference>
<dbReference type="GO" id="GO:0033353">
    <property type="term" value="P:S-adenosylmethionine cycle"/>
    <property type="evidence" value="ECO:0007669"/>
    <property type="project" value="TreeGrafter"/>
</dbReference>
<comment type="caution">
    <text evidence="12">The sequence shown here is derived from an EMBL/GenBank/DDBJ whole genome shotgun (WGS) entry which is preliminary data.</text>
</comment>
<dbReference type="AlphaFoldDB" id="Q1YUX1"/>
<comment type="similarity">
    <text evidence="1 6 10">Belongs to the adenosylhomocysteinase family.</text>
</comment>
<dbReference type="FunFam" id="3.40.50.1480:FF:000007">
    <property type="entry name" value="Adenosylhomocysteinase"/>
    <property type="match status" value="1"/>
</dbReference>
<comment type="catalytic activity">
    <reaction evidence="6 9">
        <text>S-adenosyl-L-homocysteine + H2O = L-homocysteine + adenosine</text>
        <dbReference type="Rhea" id="RHEA:21708"/>
        <dbReference type="ChEBI" id="CHEBI:15377"/>
        <dbReference type="ChEBI" id="CHEBI:16335"/>
        <dbReference type="ChEBI" id="CHEBI:57856"/>
        <dbReference type="ChEBI" id="CHEBI:58199"/>
        <dbReference type="EC" id="3.13.2.1"/>
    </reaction>
</comment>
<dbReference type="InterPro" id="IPR000043">
    <property type="entry name" value="Adenosylhomocysteinase-like"/>
</dbReference>
<feature type="binding site" evidence="6 7">
    <location>
        <position position="135"/>
    </location>
    <ligand>
        <name>substrate</name>
    </ligand>
</feature>
<dbReference type="PROSITE" id="PS00739">
    <property type="entry name" value="ADOHCYASE_2"/>
    <property type="match status" value="1"/>
</dbReference>
<feature type="binding site" evidence="6 8">
    <location>
        <position position="247"/>
    </location>
    <ligand>
        <name>NAD(+)</name>
        <dbReference type="ChEBI" id="CHEBI:57540"/>
    </ligand>
</feature>
<protein>
    <recommendedName>
        <fullName evidence="6">Adenosylhomocysteinase</fullName>
        <ecNumber evidence="6">3.13.2.1</ecNumber>
    </recommendedName>
    <alternativeName>
        <fullName evidence="6">S-adenosyl-L-homocysteine hydrolase</fullName>
        <shortName evidence="6">AdoHcyase</shortName>
    </alternativeName>
</protein>
<dbReference type="InterPro" id="IPR042172">
    <property type="entry name" value="Adenosylhomocyst_ase-like_sf"/>
</dbReference>
<dbReference type="STRING" id="314287.GB2207_09011"/>
<gene>
    <name evidence="6" type="primary">ahcY</name>
    <name evidence="12" type="ORF">GB2207_09011</name>
</gene>
<organism evidence="12 13">
    <name type="scientific">gamma proteobacterium HTCC2207</name>
    <dbReference type="NCBI Taxonomy" id="314287"/>
    <lineage>
        <taxon>Bacteria</taxon>
        <taxon>Pseudomonadati</taxon>
        <taxon>Pseudomonadota</taxon>
        <taxon>Gammaproteobacteria</taxon>
        <taxon>Cellvibrionales</taxon>
        <taxon>Porticoccaceae</taxon>
        <taxon>SAR92 clade</taxon>
    </lineage>
</organism>
<dbReference type="SUPFAM" id="SSF52283">
    <property type="entry name" value="Formate/glycerate dehydrogenase catalytic domain-like"/>
    <property type="match status" value="1"/>
</dbReference>
<dbReference type="UniPathway" id="UPA00314">
    <property type="reaction ID" value="UER00076"/>
</dbReference>
<dbReference type="FunFam" id="3.40.50.1480:FF:000006">
    <property type="entry name" value="Adenosylhomocysteinase"/>
    <property type="match status" value="1"/>
</dbReference>
<evidence type="ECO:0000256" key="2">
    <source>
        <dbReference type="ARBA" id="ARBA00022490"/>
    </source>
</evidence>
<evidence type="ECO:0000313" key="12">
    <source>
        <dbReference type="EMBL" id="EAS47937.1"/>
    </source>
</evidence>
<dbReference type="Pfam" id="PF05221">
    <property type="entry name" value="AdoHcyase"/>
    <property type="match status" value="1"/>
</dbReference>
<evidence type="ECO:0000256" key="3">
    <source>
        <dbReference type="ARBA" id="ARBA00022563"/>
    </source>
</evidence>
<dbReference type="InterPro" id="IPR015878">
    <property type="entry name" value="Ado_hCys_hydrolase_NAD-bd"/>
</dbReference>
<name>Q1YUX1_9GAMM</name>
<feature type="binding site" evidence="6 7">
    <location>
        <position position="59"/>
    </location>
    <ligand>
        <name>substrate</name>
    </ligand>
</feature>
<keyword evidence="4 6" id="KW-0378">Hydrolase</keyword>
<evidence type="ECO:0000256" key="9">
    <source>
        <dbReference type="RuleBase" id="RU000548"/>
    </source>
</evidence>
<dbReference type="EC" id="3.13.2.1" evidence="6"/>
<feature type="binding site" evidence="6 7">
    <location>
        <position position="194"/>
    </location>
    <ligand>
        <name>substrate</name>
    </ligand>
</feature>
<feature type="binding site" evidence="8">
    <location>
        <position position="369"/>
    </location>
    <ligand>
        <name>NAD(+)</name>
        <dbReference type="ChEBI" id="CHEBI:57540"/>
    </ligand>
</feature>
<feature type="binding site" evidence="6">
    <location>
        <position position="195"/>
    </location>
    <ligand>
        <name>NAD(+)</name>
        <dbReference type="ChEBI" id="CHEBI:57540"/>
    </ligand>
</feature>
<keyword evidence="13" id="KW-1185">Reference proteome</keyword>
<sequence>MSEAKFSDYKIADISLADWGKKEISIAESEMPALMALREKYHAEQPLAGARILGCIHMTIQTAVLIETLEALGAQVRWTSCNIFSTQDHAAAAVAANGTPVFAWKGETEEEYEWCLEQQVLKDGVPWNANMILDDGGDLTGLLHQKYPEVLDAVHGVTEETTTGVHRLYEMLKSGELKIPAINVNDSVTKSKCDNKYGCRHSLNDAIKRGTDHLLSGKKAVVVGYGDVGKGSAQSLRQEGMIVKVTEADPICAMQACLDGFEVVSTYNEGDVTKGVNADLLGNTDLLVTSTGNFNVCGSDILAALKSGCVVCNIGHFDNEIDTAFMRKTWEWDEIKPQVHKVYRDRASNDHLLLLAEGRLVNLGNATGHPSRIMDGSFANQVLAQIDLYKKQFAAQDEATKAQMLRVEVLPKHLDEEVAGHMVRGFGGVVTKLTQTQADYINVPVDGPFKGDSYKY</sequence>
<dbReference type="eggNOG" id="COG0499">
    <property type="taxonomic scope" value="Bacteria"/>
</dbReference>
<feature type="domain" description="S-adenosyl-L-homocysteine hydrolase NAD binding" evidence="11">
    <location>
        <begin position="195"/>
        <end position="368"/>
    </location>
</feature>
<comment type="cofactor">
    <cofactor evidence="6 8 9">
        <name>NAD(+)</name>
        <dbReference type="ChEBI" id="CHEBI:57540"/>
    </cofactor>
    <text evidence="6 8 9">Binds 1 NAD(+) per subunit.</text>
</comment>
<evidence type="ECO:0000256" key="10">
    <source>
        <dbReference type="RuleBase" id="RU004166"/>
    </source>
</evidence>
<dbReference type="CDD" id="cd00401">
    <property type="entry name" value="SAHH"/>
    <property type="match status" value="1"/>
</dbReference>
<keyword evidence="3 6" id="KW-0554">One-carbon metabolism</keyword>
<evidence type="ECO:0000313" key="13">
    <source>
        <dbReference type="Proteomes" id="UP000005555"/>
    </source>
</evidence>
<comment type="pathway">
    <text evidence="6 9">Amino-acid biosynthesis; L-homocysteine biosynthesis; L-homocysteine from S-adenosyl-L-homocysteine: step 1/1.</text>
</comment>
<feature type="binding site" evidence="6 8">
    <location>
        <begin position="161"/>
        <end position="163"/>
    </location>
    <ligand>
        <name>NAD(+)</name>
        <dbReference type="ChEBI" id="CHEBI:57540"/>
    </ligand>
</feature>
<dbReference type="HOGENOM" id="CLU_025194_2_1_6"/>
<evidence type="ECO:0000256" key="5">
    <source>
        <dbReference type="ARBA" id="ARBA00023027"/>
    </source>
</evidence>
<dbReference type="SUPFAM" id="SSF51735">
    <property type="entry name" value="NAD(P)-binding Rossmann-fold domains"/>
    <property type="match status" value="1"/>
</dbReference>
<dbReference type="GO" id="GO:0006730">
    <property type="term" value="P:one-carbon metabolic process"/>
    <property type="evidence" value="ECO:0007669"/>
    <property type="project" value="UniProtKB-UniRule"/>
</dbReference>
<evidence type="ECO:0000256" key="8">
    <source>
        <dbReference type="PIRSR" id="PIRSR001109-2"/>
    </source>
</evidence>
<dbReference type="EMBL" id="AAPI01000001">
    <property type="protein sequence ID" value="EAS47937.1"/>
    <property type="molecule type" value="Genomic_DNA"/>
</dbReference>
<proteinExistence type="inferred from homology"/>
<feature type="binding site" evidence="6 7">
    <location>
        <position position="190"/>
    </location>
    <ligand>
        <name>substrate</name>
    </ligand>
</feature>
<dbReference type="PROSITE" id="PS00738">
    <property type="entry name" value="ADOHCYASE_1"/>
    <property type="match status" value="1"/>
</dbReference>
<dbReference type="SMART" id="SM00996">
    <property type="entry name" value="AdoHcyase"/>
    <property type="match status" value="1"/>
</dbReference>
<feature type="binding site" evidence="6 8">
    <location>
        <position position="362"/>
    </location>
    <ligand>
        <name>NAD(+)</name>
        <dbReference type="ChEBI" id="CHEBI:57540"/>
    </ligand>
</feature>
<feature type="binding site" evidence="6 7">
    <location>
        <position position="160"/>
    </location>
    <ligand>
        <name>substrate</name>
    </ligand>
</feature>
<feature type="binding site" evidence="6">
    <location>
        <begin position="224"/>
        <end position="229"/>
    </location>
    <ligand>
        <name>NAD(+)</name>
        <dbReference type="ChEBI" id="CHEBI:57540"/>
    </ligand>
</feature>
<reference evidence="12 13" key="1">
    <citation type="submission" date="2006-03" db="EMBL/GenBank/DDBJ databases">
        <authorList>
            <person name="Giovannoni S.J."/>
            <person name="Cho J.-C."/>
            <person name="Ferriera S."/>
            <person name="Johnson J."/>
            <person name="Kravitz S."/>
            <person name="Halpern A."/>
            <person name="Remington K."/>
            <person name="Beeson K."/>
            <person name="Tran B."/>
            <person name="Rogers Y.-H."/>
            <person name="Friedman R."/>
            <person name="Venter J.C."/>
        </authorList>
    </citation>
    <scope>NUCLEOTIDE SEQUENCE [LARGE SCALE GENOMIC DNA]</scope>
    <source>
        <strain evidence="12 13">HTCC2207</strain>
    </source>
</reference>
<dbReference type="PIRSF" id="PIRSF001109">
    <property type="entry name" value="Ad_hcy_hydrolase"/>
    <property type="match status" value="1"/>
</dbReference>
<dbReference type="Gene3D" id="3.40.50.720">
    <property type="entry name" value="NAD(P)-binding Rossmann-like Domain"/>
    <property type="match status" value="1"/>
</dbReference>
<dbReference type="OrthoDB" id="9802717at2"/>
<dbReference type="Pfam" id="PF00670">
    <property type="entry name" value="AdoHcyase_NAD"/>
    <property type="match status" value="1"/>
</dbReference>
<dbReference type="GO" id="GO:0071269">
    <property type="term" value="P:L-homocysteine biosynthetic process"/>
    <property type="evidence" value="ECO:0007669"/>
    <property type="project" value="UniProtKB-UniRule"/>
</dbReference>
<feature type="binding site" evidence="8">
    <location>
        <begin position="226"/>
        <end position="231"/>
    </location>
    <ligand>
        <name>NAD(+)</name>
        <dbReference type="ChEBI" id="CHEBI:57540"/>
    </ligand>
</feature>
<evidence type="ECO:0000259" key="11">
    <source>
        <dbReference type="SMART" id="SM00997"/>
    </source>
</evidence>
<dbReference type="PANTHER" id="PTHR23420:SF0">
    <property type="entry name" value="ADENOSYLHOMOCYSTEINASE"/>
    <property type="match status" value="1"/>
</dbReference>
<feature type="binding site" evidence="6">
    <location>
        <position position="293"/>
    </location>
    <ligand>
        <name>NAD(+)</name>
        <dbReference type="ChEBI" id="CHEBI:57540"/>
    </ligand>
</feature>
<comment type="subcellular location">
    <subcellularLocation>
        <location evidence="6">Cytoplasm</location>
    </subcellularLocation>
</comment>
<dbReference type="Gene3D" id="3.40.50.1480">
    <property type="entry name" value="Adenosylhomocysteinase-like"/>
    <property type="match status" value="3"/>
</dbReference>
<evidence type="ECO:0000256" key="7">
    <source>
        <dbReference type="PIRSR" id="PIRSR001109-1"/>
    </source>
</evidence>
<dbReference type="SMART" id="SM00997">
    <property type="entry name" value="AdoHcyase_NAD"/>
    <property type="match status" value="1"/>
</dbReference>
<dbReference type="GO" id="GO:0005829">
    <property type="term" value="C:cytosol"/>
    <property type="evidence" value="ECO:0007669"/>
    <property type="project" value="TreeGrafter"/>
</dbReference>
<dbReference type="Proteomes" id="UP000005555">
    <property type="component" value="Unassembled WGS sequence"/>
</dbReference>
<dbReference type="HAMAP" id="MF_00563">
    <property type="entry name" value="AdoHcyase"/>
    <property type="match status" value="1"/>
</dbReference>
<evidence type="ECO:0000256" key="4">
    <source>
        <dbReference type="ARBA" id="ARBA00022801"/>
    </source>
</evidence>
<dbReference type="NCBIfam" id="TIGR00936">
    <property type="entry name" value="ahcY"/>
    <property type="match status" value="1"/>
</dbReference>
<accession>Q1YUX1</accession>
<comment type="function">
    <text evidence="6">May play a key role in the regulation of the intracellular concentration of adenosylhomocysteine.</text>
</comment>
<evidence type="ECO:0000256" key="1">
    <source>
        <dbReference type="ARBA" id="ARBA00007122"/>
    </source>
</evidence>
<keyword evidence="5 6" id="KW-0520">NAD</keyword>